<protein>
    <submittedName>
        <fullName evidence="2">Uncharacterized protein</fullName>
    </submittedName>
</protein>
<feature type="coiled-coil region" evidence="1">
    <location>
        <begin position="21"/>
        <end position="48"/>
    </location>
</feature>
<keyword evidence="1" id="KW-0175">Coiled coil</keyword>
<name>X1CZP5_9ZZZZ</name>
<accession>X1CZP5</accession>
<gene>
    <name evidence="2" type="ORF">S01H4_41331</name>
</gene>
<dbReference type="AlphaFoldDB" id="X1CZP5"/>
<sequence>MLSEMSDNDILMDKELFLEKFEKMSLKIEQLSSEISKMKEKLDKTNKYNRSFGLEAIRNSKPLSFAKEIHGIKSPTKRYIMSIRTVSELWKGRKNDFLIAIRQQEKETQLDIKALGIRIPVNDIKNLTTLTKEVLSMLYVSSELKGLEITEILREIISQINKNG</sequence>
<evidence type="ECO:0000313" key="2">
    <source>
        <dbReference type="EMBL" id="GAG98362.1"/>
    </source>
</evidence>
<proteinExistence type="predicted"/>
<reference evidence="2" key="1">
    <citation type="journal article" date="2014" name="Front. Microbiol.">
        <title>High frequency of phylogenetically diverse reductive dehalogenase-homologous genes in deep subseafloor sedimentary metagenomes.</title>
        <authorList>
            <person name="Kawai M."/>
            <person name="Futagami T."/>
            <person name="Toyoda A."/>
            <person name="Takaki Y."/>
            <person name="Nishi S."/>
            <person name="Hori S."/>
            <person name="Arai W."/>
            <person name="Tsubouchi T."/>
            <person name="Morono Y."/>
            <person name="Uchiyama I."/>
            <person name="Ito T."/>
            <person name="Fujiyama A."/>
            <person name="Inagaki F."/>
            <person name="Takami H."/>
        </authorList>
    </citation>
    <scope>NUCLEOTIDE SEQUENCE</scope>
    <source>
        <strain evidence="2">Expedition CK06-06</strain>
    </source>
</reference>
<comment type="caution">
    <text evidence="2">The sequence shown here is derived from an EMBL/GenBank/DDBJ whole genome shotgun (WGS) entry which is preliminary data.</text>
</comment>
<evidence type="ECO:0000256" key="1">
    <source>
        <dbReference type="SAM" id="Coils"/>
    </source>
</evidence>
<dbReference type="EMBL" id="BART01022596">
    <property type="protein sequence ID" value="GAG98362.1"/>
    <property type="molecule type" value="Genomic_DNA"/>
</dbReference>
<feature type="non-terminal residue" evidence="2">
    <location>
        <position position="164"/>
    </location>
</feature>
<organism evidence="2">
    <name type="scientific">marine sediment metagenome</name>
    <dbReference type="NCBI Taxonomy" id="412755"/>
    <lineage>
        <taxon>unclassified sequences</taxon>
        <taxon>metagenomes</taxon>
        <taxon>ecological metagenomes</taxon>
    </lineage>
</organism>